<sequence>MRQVRRDVMTGDRVLSAGELEGPVAPVTAAPGAVGRAAAGPLSAAPGAGAACPTRHVVRVGHVRSTPAAGPDDRARRGPPGFPPVTRSEARMSLTARRAAAAVAAPDPATIARGDVG</sequence>
<evidence type="ECO:0000256" key="1">
    <source>
        <dbReference type="SAM" id="MobiDB-lite"/>
    </source>
</evidence>
<dbReference type="EMBL" id="BAAAQD010000013">
    <property type="protein sequence ID" value="GAA1536007.1"/>
    <property type="molecule type" value="Genomic_DNA"/>
</dbReference>
<evidence type="ECO:0000313" key="3">
    <source>
        <dbReference type="Proteomes" id="UP001501470"/>
    </source>
</evidence>
<feature type="region of interest" description="Disordered" evidence="1">
    <location>
        <begin position="62"/>
        <end position="87"/>
    </location>
</feature>
<keyword evidence="3" id="KW-1185">Reference proteome</keyword>
<accession>A0ABN2BA36</accession>
<evidence type="ECO:0000313" key="2">
    <source>
        <dbReference type="EMBL" id="GAA1536007.1"/>
    </source>
</evidence>
<reference evidence="2 3" key="1">
    <citation type="journal article" date="2019" name="Int. J. Syst. Evol. Microbiol.">
        <title>The Global Catalogue of Microorganisms (GCM) 10K type strain sequencing project: providing services to taxonomists for standard genome sequencing and annotation.</title>
        <authorList>
            <consortium name="The Broad Institute Genomics Platform"/>
            <consortium name="The Broad Institute Genome Sequencing Center for Infectious Disease"/>
            <person name="Wu L."/>
            <person name="Ma J."/>
        </authorList>
    </citation>
    <scope>NUCLEOTIDE SEQUENCE [LARGE SCALE GENOMIC DNA]</scope>
    <source>
        <strain evidence="2 3">JCM 15933</strain>
    </source>
</reference>
<organism evidence="2 3">
    <name type="scientific">Dactylosporangium maewongense</name>
    <dbReference type="NCBI Taxonomy" id="634393"/>
    <lineage>
        <taxon>Bacteria</taxon>
        <taxon>Bacillati</taxon>
        <taxon>Actinomycetota</taxon>
        <taxon>Actinomycetes</taxon>
        <taxon>Micromonosporales</taxon>
        <taxon>Micromonosporaceae</taxon>
        <taxon>Dactylosporangium</taxon>
    </lineage>
</organism>
<name>A0ABN2BA36_9ACTN</name>
<proteinExistence type="predicted"/>
<comment type="caution">
    <text evidence="2">The sequence shown here is derived from an EMBL/GenBank/DDBJ whole genome shotgun (WGS) entry which is preliminary data.</text>
</comment>
<dbReference type="Proteomes" id="UP001501470">
    <property type="component" value="Unassembled WGS sequence"/>
</dbReference>
<gene>
    <name evidence="2" type="ORF">GCM10009827_063010</name>
</gene>
<protein>
    <submittedName>
        <fullName evidence="2">Uncharacterized protein</fullName>
    </submittedName>
</protein>